<dbReference type="AlphaFoldDB" id="G5SUE3"/>
<proteinExistence type="predicted"/>
<keyword evidence="2" id="KW-1185">Reference proteome</keyword>
<evidence type="ECO:0000313" key="2">
    <source>
        <dbReference type="Proteomes" id="UP000003598"/>
    </source>
</evidence>
<dbReference type="HOGENOM" id="CLU_3255203_0_0_10"/>
<gene>
    <name evidence="1" type="ORF">HMPREF9441_03003</name>
</gene>
<evidence type="ECO:0000313" key="1">
    <source>
        <dbReference type="EMBL" id="EHG99386.1"/>
    </source>
</evidence>
<sequence>MARPFDIGVLKAEKHRIEEKRPSAAYRYLVFCCRSWPFEDVV</sequence>
<reference evidence="1 2" key="1">
    <citation type="submission" date="2011-03" db="EMBL/GenBank/DDBJ databases">
        <authorList>
            <person name="Weinstock G."/>
            <person name="Sodergren E."/>
            <person name="Clifton S."/>
            <person name="Fulton L."/>
            <person name="Fulton B."/>
            <person name="Courtney L."/>
            <person name="Fronick C."/>
            <person name="Harrison M."/>
            <person name="Strong C."/>
            <person name="Farmer C."/>
            <person name="Delahaunty K."/>
            <person name="Markovic C."/>
            <person name="Hall O."/>
            <person name="Minx P."/>
            <person name="Tomlinson C."/>
            <person name="Mitreva M."/>
            <person name="Hou S."/>
            <person name="Chen J."/>
            <person name="Wollam A."/>
            <person name="Pepin K.H."/>
            <person name="Johnson M."/>
            <person name="Bhonagiri V."/>
            <person name="Zhang X."/>
            <person name="Suruliraj S."/>
            <person name="Warren W."/>
            <person name="Chinwalla A."/>
            <person name="Mardis E.R."/>
            <person name="Wilson R.K."/>
        </authorList>
    </citation>
    <scope>NUCLEOTIDE SEQUENCE [LARGE SCALE GENOMIC DNA]</scope>
    <source>
        <strain evidence="1 2">YIT 11840</strain>
    </source>
</reference>
<dbReference type="Proteomes" id="UP000003598">
    <property type="component" value="Unassembled WGS sequence"/>
</dbReference>
<accession>G5SUE3</accession>
<organism evidence="1 2">
    <name type="scientific">Paraprevotella clara YIT 11840</name>
    <dbReference type="NCBI Taxonomy" id="762968"/>
    <lineage>
        <taxon>Bacteria</taxon>
        <taxon>Pseudomonadati</taxon>
        <taxon>Bacteroidota</taxon>
        <taxon>Bacteroidia</taxon>
        <taxon>Bacteroidales</taxon>
        <taxon>Prevotellaceae</taxon>
        <taxon>Paraprevotella</taxon>
    </lineage>
</organism>
<protein>
    <submittedName>
        <fullName evidence="1">Uncharacterized protein</fullName>
    </submittedName>
</protein>
<dbReference type="STRING" id="762968.HMPREF9441_03003"/>
<comment type="caution">
    <text evidence="1">The sequence shown here is derived from an EMBL/GenBank/DDBJ whole genome shotgun (WGS) entry which is preliminary data.</text>
</comment>
<dbReference type="EMBL" id="AFFY01000045">
    <property type="protein sequence ID" value="EHG99386.1"/>
    <property type="molecule type" value="Genomic_DNA"/>
</dbReference>
<name>G5SUE3_9BACT</name>